<organism evidence="1 2">
    <name type="scientific">Biomphalaria pfeifferi</name>
    <name type="common">Bloodfluke planorb</name>
    <name type="synonym">Freshwater snail</name>
    <dbReference type="NCBI Taxonomy" id="112525"/>
    <lineage>
        <taxon>Eukaryota</taxon>
        <taxon>Metazoa</taxon>
        <taxon>Spiralia</taxon>
        <taxon>Lophotrochozoa</taxon>
        <taxon>Mollusca</taxon>
        <taxon>Gastropoda</taxon>
        <taxon>Heterobranchia</taxon>
        <taxon>Euthyneura</taxon>
        <taxon>Panpulmonata</taxon>
        <taxon>Hygrophila</taxon>
        <taxon>Lymnaeoidea</taxon>
        <taxon>Planorbidae</taxon>
        <taxon>Biomphalaria</taxon>
    </lineage>
</organism>
<comment type="caution">
    <text evidence="1">The sequence shown here is derived from an EMBL/GenBank/DDBJ whole genome shotgun (WGS) entry which is preliminary data.</text>
</comment>
<protein>
    <submittedName>
        <fullName evidence="1">Uncharacterized protein</fullName>
    </submittedName>
</protein>
<sequence length="86" mass="9763">MYSIPNDMLQNLKVVPCFPKLRGHSALERTDIFANCKNTRLQGGQFIMEEANLLSLCSREDGDNFPWLRVSSDKFLLTALEVRGDS</sequence>
<reference evidence="1" key="1">
    <citation type="journal article" date="2023" name="PLoS Negl. Trop. Dis.">
        <title>A genome sequence for Biomphalaria pfeifferi, the major vector snail for the human-infecting parasite Schistosoma mansoni.</title>
        <authorList>
            <person name="Bu L."/>
            <person name="Lu L."/>
            <person name="Laidemitt M.R."/>
            <person name="Zhang S.M."/>
            <person name="Mutuku M."/>
            <person name="Mkoji G."/>
            <person name="Steinauer M."/>
            <person name="Loker E.S."/>
        </authorList>
    </citation>
    <scope>NUCLEOTIDE SEQUENCE</scope>
    <source>
        <strain evidence="1">KasaAsao</strain>
    </source>
</reference>
<evidence type="ECO:0000313" key="1">
    <source>
        <dbReference type="EMBL" id="KAK0049297.1"/>
    </source>
</evidence>
<proteinExistence type="predicted"/>
<dbReference type="AlphaFoldDB" id="A0AAD8B833"/>
<reference evidence="1" key="2">
    <citation type="submission" date="2023-04" db="EMBL/GenBank/DDBJ databases">
        <authorList>
            <person name="Bu L."/>
            <person name="Lu L."/>
            <person name="Laidemitt M.R."/>
            <person name="Zhang S.M."/>
            <person name="Mutuku M."/>
            <person name="Mkoji G."/>
            <person name="Steinauer M."/>
            <person name="Loker E.S."/>
        </authorList>
    </citation>
    <scope>NUCLEOTIDE SEQUENCE</scope>
    <source>
        <strain evidence="1">KasaAsao</strain>
        <tissue evidence="1">Whole Snail</tissue>
    </source>
</reference>
<keyword evidence="2" id="KW-1185">Reference proteome</keyword>
<name>A0AAD8B833_BIOPF</name>
<dbReference type="Proteomes" id="UP001233172">
    <property type="component" value="Unassembled WGS sequence"/>
</dbReference>
<gene>
    <name evidence="1" type="ORF">Bpfe_021390</name>
</gene>
<evidence type="ECO:0000313" key="2">
    <source>
        <dbReference type="Proteomes" id="UP001233172"/>
    </source>
</evidence>
<dbReference type="EMBL" id="JASAOG010000128">
    <property type="protein sequence ID" value="KAK0049297.1"/>
    <property type="molecule type" value="Genomic_DNA"/>
</dbReference>
<accession>A0AAD8B833</accession>